<keyword evidence="2" id="KW-0547">Nucleotide-binding</keyword>
<dbReference type="Gene3D" id="3.40.50.300">
    <property type="entry name" value="P-loop containing nucleotide triphosphate hydrolases"/>
    <property type="match status" value="1"/>
</dbReference>
<evidence type="ECO:0000259" key="4">
    <source>
        <dbReference type="PROSITE" id="PS50893"/>
    </source>
</evidence>
<dbReference type="InterPro" id="IPR003593">
    <property type="entry name" value="AAA+_ATPase"/>
</dbReference>
<dbReference type="SMART" id="SM00382">
    <property type="entry name" value="AAA"/>
    <property type="match status" value="1"/>
</dbReference>
<dbReference type="InterPro" id="IPR017871">
    <property type="entry name" value="ABC_transporter-like_CS"/>
</dbReference>
<keyword evidence="6" id="KW-1185">Reference proteome</keyword>
<accession>A0A5D8QB60</accession>
<evidence type="ECO:0000313" key="6">
    <source>
        <dbReference type="Proteomes" id="UP000322976"/>
    </source>
</evidence>
<keyword evidence="3 5" id="KW-0067">ATP-binding</keyword>
<dbReference type="PANTHER" id="PTHR42788:SF21">
    <property type="entry name" value="ABC TRANSPORTER ATP-BINDING PROTEIN"/>
    <property type="match status" value="1"/>
</dbReference>
<dbReference type="PROSITE" id="PS00211">
    <property type="entry name" value="ABC_TRANSPORTER_1"/>
    <property type="match status" value="1"/>
</dbReference>
<keyword evidence="1" id="KW-0813">Transport</keyword>
<dbReference type="SUPFAM" id="SSF52540">
    <property type="entry name" value="P-loop containing nucleoside triphosphate hydrolases"/>
    <property type="match status" value="1"/>
</dbReference>
<dbReference type="InterPro" id="IPR027417">
    <property type="entry name" value="P-loop_NTPase"/>
</dbReference>
<evidence type="ECO:0000256" key="1">
    <source>
        <dbReference type="ARBA" id="ARBA00022448"/>
    </source>
</evidence>
<name>A0A5D8QB60_9THEO</name>
<dbReference type="CDD" id="cd03293">
    <property type="entry name" value="ABC_NrtD_SsuB_transporters"/>
    <property type="match status" value="1"/>
</dbReference>
<dbReference type="Proteomes" id="UP000322976">
    <property type="component" value="Unassembled WGS sequence"/>
</dbReference>
<dbReference type="EMBL" id="VTPS01000011">
    <property type="protein sequence ID" value="TZE81722.1"/>
    <property type="molecule type" value="Genomic_DNA"/>
</dbReference>
<dbReference type="AlphaFoldDB" id="A0A5D8QB60"/>
<feature type="domain" description="ABC transporter" evidence="4">
    <location>
        <begin position="8"/>
        <end position="229"/>
    </location>
</feature>
<dbReference type="InterPro" id="IPR003439">
    <property type="entry name" value="ABC_transporter-like_ATP-bd"/>
</dbReference>
<evidence type="ECO:0000256" key="2">
    <source>
        <dbReference type="ARBA" id="ARBA00022741"/>
    </source>
</evidence>
<reference evidence="5 6" key="1">
    <citation type="submission" date="2019-08" db="EMBL/GenBank/DDBJ databases">
        <title>Calorimonas adulescens gen. nov., sp. nov., an anaerobic thermophilic bacterium from Sakhalin hot spring.</title>
        <authorList>
            <person name="Khomyakova M.A."/>
            <person name="Merkel A.Y."/>
            <person name="Novikov A."/>
            <person name="Bonch-Osmolovskaya E.A."/>
            <person name="Slobodkin A.I."/>
        </authorList>
    </citation>
    <scope>NUCLEOTIDE SEQUENCE [LARGE SCALE GENOMIC DNA]</scope>
    <source>
        <strain evidence="5 6">A05MB</strain>
    </source>
</reference>
<dbReference type="InterPro" id="IPR050166">
    <property type="entry name" value="ABC_transporter_ATP-bind"/>
</dbReference>
<dbReference type="PROSITE" id="PS50893">
    <property type="entry name" value="ABC_TRANSPORTER_2"/>
    <property type="match status" value="1"/>
</dbReference>
<comment type="caution">
    <text evidence="5">The sequence shown here is derived from an EMBL/GenBank/DDBJ whole genome shotgun (WGS) entry which is preliminary data.</text>
</comment>
<dbReference type="GO" id="GO:0005524">
    <property type="term" value="F:ATP binding"/>
    <property type="evidence" value="ECO:0007669"/>
    <property type="project" value="UniProtKB-KW"/>
</dbReference>
<evidence type="ECO:0000256" key="3">
    <source>
        <dbReference type="ARBA" id="ARBA00022840"/>
    </source>
</evidence>
<evidence type="ECO:0000313" key="5">
    <source>
        <dbReference type="EMBL" id="TZE81722.1"/>
    </source>
</evidence>
<protein>
    <submittedName>
        <fullName evidence="5">ABC transporter ATP-binding protein</fullName>
    </submittedName>
</protein>
<gene>
    <name evidence="5" type="ORF">FWJ32_08280</name>
</gene>
<dbReference type="RefSeq" id="WP_149545485.1">
    <property type="nucleotide sequence ID" value="NZ_VTPS01000011.1"/>
</dbReference>
<dbReference type="GO" id="GO:0016887">
    <property type="term" value="F:ATP hydrolysis activity"/>
    <property type="evidence" value="ECO:0007669"/>
    <property type="project" value="InterPro"/>
</dbReference>
<dbReference type="Pfam" id="PF00005">
    <property type="entry name" value="ABC_tran"/>
    <property type="match status" value="1"/>
</dbReference>
<proteinExistence type="predicted"/>
<dbReference type="PANTHER" id="PTHR42788">
    <property type="entry name" value="TAURINE IMPORT ATP-BINDING PROTEIN-RELATED"/>
    <property type="match status" value="1"/>
</dbReference>
<organism evidence="5 6">
    <name type="scientific">Calorimonas adulescens</name>
    <dbReference type="NCBI Taxonomy" id="2606906"/>
    <lineage>
        <taxon>Bacteria</taxon>
        <taxon>Bacillati</taxon>
        <taxon>Bacillota</taxon>
        <taxon>Clostridia</taxon>
        <taxon>Thermoanaerobacterales</taxon>
        <taxon>Thermoanaerobacteraceae</taxon>
        <taxon>Calorimonas</taxon>
    </lineage>
</organism>
<sequence>MDDVIVSMKNTSMSYHTIDGETKAIDRVTFEVKRGELFGIVGPSGCGKSTILSLISGLLKPSSGKIYVGGKVSYMLQKDYLLAWRTITQNALLGLEIQKKLTPENRENVVNMLKKYGLSDFLNHYPGQLSGGMRQRVALIRTLAVGPDILLLDEPFSALDYQTRLAIADEVWRIIKQEKKTALFVTHDISEAISMSDSILVLSKRPGRPINIHKIVTSGEQGPLNRRNAPEFRKYFNEIWRELDVHV</sequence>